<dbReference type="RefSeq" id="XP_002115241.1">
    <property type="nucleotide sequence ID" value="XM_002115205.1"/>
</dbReference>
<evidence type="ECO:0000256" key="14">
    <source>
        <dbReference type="ARBA" id="ARBA00022842"/>
    </source>
</evidence>
<sequence>MGKLNVSLLRYLTQEDFRVLTAVEMGMKNHEIVPINLITSIADLKHGGCHKVLRQLEKHRLLRFEHGKSSGYRLTFTGYDYLALKALASRDTISSFGKQIGVGKESDVFIVVGEEKEYALKIHRLGRICFRKLKEKRDYLGKRRSASWIYLSRLSATKEYAFMKALYDVGYPVPTPIDYNRHCVVMDLVNGHPLCHCHSVADPAKLYDELMNLIVLLGSFGLIHCDFNEFNIILDEDDHPIVIDFPQMISIHHENAKWYFERDIECIRTFFLRRFKFESELYPKFSDIRKERSLDQEINASGFTKELEDNFNELVTIFLYLIILFTSITNRILILCCYIASFFGRWKELI</sequence>
<evidence type="ECO:0000256" key="8">
    <source>
        <dbReference type="ARBA" id="ARBA00022553"/>
    </source>
</evidence>
<keyword evidence="6" id="KW-0690">Ribosome biogenesis</keyword>
<comment type="catalytic activity">
    <reaction evidence="15">
        <text>L-threonyl-[protein] + ATP = O-phospho-L-threonyl-[protein] + ADP + H(+)</text>
        <dbReference type="Rhea" id="RHEA:46608"/>
        <dbReference type="Rhea" id="RHEA-COMP:11060"/>
        <dbReference type="Rhea" id="RHEA-COMP:11605"/>
        <dbReference type="ChEBI" id="CHEBI:15378"/>
        <dbReference type="ChEBI" id="CHEBI:30013"/>
        <dbReference type="ChEBI" id="CHEBI:30616"/>
        <dbReference type="ChEBI" id="CHEBI:61977"/>
        <dbReference type="ChEBI" id="CHEBI:456216"/>
        <dbReference type="EC" id="2.7.11.1"/>
    </reaction>
</comment>
<dbReference type="GeneID" id="6756454"/>
<keyword evidence="12" id="KW-0418">Kinase</keyword>
<dbReference type="PANTHER" id="PTHR45852">
    <property type="entry name" value="SER/THR-PROTEIN KINASE RIO2"/>
    <property type="match status" value="1"/>
</dbReference>
<keyword evidence="14" id="KW-0460">Magnesium</keyword>
<keyword evidence="5" id="KW-0963">Cytoplasm</keyword>
<dbReference type="GO" id="GO:0004674">
    <property type="term" value="F:protein serine/threonine kinase activity"/>
    <property type="evidence" value="ECO:0007669"/>
    <property type="project" value="UniProtKB-KW"/>
</dbReference>
<evidence type="ECO:0000256" key="16">
    <source>
        <dbReference type="ARBA" id="ARBA00048679"/>
    </source>
</evidence>
<evidence type="ECO:0000259" key="22">
    <source>
        <dbReference type="SMART" id="SM00090"/>
    </source>
</evidence>
<evidence type="ECO:0000256" key="18">
    <source>
        <dbReference type="ARBA" id="ARBA00068353"/>
    </source>
</evidence>
<dbReference type="OrthoDB" id="10258631at2759"/>
<evidence type="ECO:0000256" key="15">
    <source>
        <dbReference type="ARBA" id="ARBA00047899"/>
    </source>
</evidence>
<keyword evidence="11" id="KW-0547">Nucleotide-binding</keyword>
<dbReference type="SUPFAM" id="SSF46785">
    <property type="entry name" value="Winged helix' DNA-binding domain"/>
    <property type="match status" value="1"/>
</dbReference>
<dbReference type="Gene3D" id="1.10.510.10">
    <property type="entry name" value="Transferase(Phosphotransferase) domain 1"/>
    <property type="match status" value="1"/>
</dbReference>
<dbReference type="EMBL" id="DS985250">
    <property type="protein sequence ID" value="EDV22086.1"/>
    <property type="molecule type" value="Genomic_DNA"/>
</dbReference>
<dbReference type="EC" id="2.7.11.1" evidence="4"/>
<evidence type="ECO:0000256" key="1">
    <source>
        <dbReference type="ARBA" id="ARBA00001946"/>
    </source>
</evidence>
<evidence type="ECO:0000256" key="19">
    <source>
        <dbReference type="ARBA" id="ARBA00068837"/>
    </source>
</evidence>
<keyword evidence="9" id="KW-0808">Transferase</keyword>
<reference evidence="23 24" key="1">
    <citation type="journal article" date="2008" name="Nature">
        <title>The Trichoplax genome and the nature of placozoans.</title>
        <authorList>
            <person name="Srivastava M."/>
            <person name="Begovic E."/>
            <person name="Chapman J."/>
            <person name="Putnam N.H."/>
            <person name="Hellsten U."/>
            <person name="Kawashima T."/>
            <person name="Kuo A."/>
            <person name="Mitros T."/>
            <person name="Salamov A."/>
            <person name="Carpenter M.L."/>
            <person name="Signorovitch A.Y."/>
            <person name="Moreno M.A."/>
            <person name="Kamm K."/>
            <person name="Grimwood J."/>
            <person name="Schmutz J."/>
            <person name="Shapiro H."/>
            <person name="Grigoriev I.V."/>
            <person name="Buss L.W."/>
            <person name="Schierwater B."/>
            <person name="Dellaporta S.L."/>
            <person name="Rokhsar D.S."/>
        </authorList>
    </citation>
    <scope>NUCLEOTIDE SEQUENCE [LARGE SCALE GENOMIC DNA]</scope>
    <source>
        <strain evidence="23 24">Grell-BS-1999</strain>
    </source>
</reference>
<dbReference type="KEGG" id="tad:TRIADDRAFT_29316"/>
<comment type="similarity">
    <text evidence="3">Belongs to the protein kinase superfamily. RIO-type Ser/Thr kinase family.</text>
</comment>
<protein>
    <recommendedName>
        <fullName evidence="18">Serine/threonine-protein kinase RIO2</fullName>
        <ecNumber evidence="4">2.7.11.1</ecNumber>
    </recommendedName>
    <alternativeName>
        <fullName evidence="20">RIO kinase 2</fullName>
    </alternativeName>
    <alternativeName>
        <fullName evidence="19">Serine/threonine-protein kinase rio2</fullName>
    </alternativeName>
</protein>
<comment type="subcellular location">
    <subcellularLocation>
        <location evidence="2">Cytoplasm</location>
    </subcellularLocation>
</comment>
<dbReference type="Proteomes" id="UP000009022">
    <property type="component" value="Unassembled WGS sequence"/>
</dbReference>
<feature type="domain" description="RIO kinase" evidence="22">
    <location>
        <begin position="65"/>
        <end position="287"/>
    </location>
</feature>
<dbReference type="PhylomeDB" id="B3S573"/>
<dbReference type="OMA" id="ACPHLIA"/>
<dbReference type="InterPro" id="IPR018934">
    <property type="entry name" value="RIO_dom"/>
</dbReference>
<evidence type="ECO:0000313" key="23">
    <source>
        <dbReference type="EMBL" id="EDV22086.1"/>
    </source>
</evidence>
<dbReference type="FunFam" id="1.10.510.10:FF:000307">
    <property type="entry name" value="Serine/threonine-protein kinase RIO2"/>
    <property type="match status" value="1"/>
</dbReference>
<evidence type="ECO:0000256" key="2">
    <source>
        <dbReference type="ARBA" id="ARBA00004496"/>
    </source>
</evidence>
<dbReference type="CDD" id="cd05144">
    <property type="entry name" value="RIO2_C"/>
    <property type="match status" value="1"/>
</dbReference>
<comment type="cofactor">
    <cofactor evidence="1">
        <name>Mg(2+)</name>
        <dbReference type="ChEBI" id="CHEBI:18420"/>
    </cofactor>
</comment>
<evidence type="ECO:0000256" key="13">
    <source>
        <dbReference type="ARBA" id="ARBA00022840"/>
    </source>
</evidence>
<dbReference type="InterPro" id="IPR036388">
    <property type="entry name" value="WH-like_DNA-bd_sf"/>
</dbReference>
<keyword evidence="13" id="KW-0067">ATP-binding</keyword>
<name>B3S573_TRIAD</name>
<keyword evidence="21" id="KW-1133">Transmembrane helix</keyword>
<dbReference type="Pfam" id="PF09202">
    <property type="entry name" value="Rio2_N"/>
    <property type="match status" value="1"/>
</dbReference>
<dbReference type="Gene3D" id="3.30.200.20">
    <property type="entry name" value="Phosphorylase Kinase, domain 1"/>
    <property type="match status" value="1"/>
</dbReference>
<evidence type="ECO:0000256" key="11">
    <source>
        <dbReference type="ARBA" id="ARBA00022741"/>
    </source>
</evidence>
<accession>B3S573</accession>
<evidence type="ECO:0000256" key="10">
    <source>
        <dbReference type="ARBA" id="ARBA00022723"/>
    </source>
</evidence>
<dbReference type="HOGENOM" id="CLU_018693_0_0_1"/>
<proteinExistence type="inferred from homology"/>
<dbReference type="InParanoid" id="B3S573"/>
<dbReference type="GO" id="GO:0005829">
    <property type="term" value="C:cytosol"/>
    <property type="evidence" value="ECO:0000318"/>
    <property type="project" value="GO_Central"/>
</dbReference>
<organism evidence="23 24">
    <name type="scientific">Trichoplax adhaerens</name>
    <name type="common">Trichoplax reptans</name>
    <dbReference type="NCBI Taxonomy" id="10228"/>
    <lineage>
        <taxon>Eukaryota</taxon>
        <taxon>Metazoa</taxon>
        <taxon>Placozoa</taxon>
        <taxon>Uniplacotomia</taxon>
        <taxon>Trichoplacea</taxon>
        <taxon>Trichoplacidae</taxon>
        <taxon>Trichoplax</taxon>
    </lineage>
</organism>
<dbReference type="InterPro" id="IPR015285">
    <property type="entry name" value="RIO2_wHTH_N"/>
</dbReference>
<evidence type="ECO:0000256" key="4">
    <source>
        <dbReference type="ARBA" id="ARBA00012513"/>
    </source>
</evidence>
<keyword evidence="21" id="KW-0472">Membrane</keyword>
<dbReference type="GO" id="GO:0030490">
    <property type="term" value="P:maturation of SSU-rRNA"/>
    <property type="evidence" value="ECO:0000318"/>
    <property type="project" value="GO_Central"/>
</dbReference>
<dbReference type="AlphaFoldDB" id="B3S573"/>
<dbReference type="InterPro" id="IPR036390">
    <property type="entry name" value="WH_DNA-bd_sf"/>
</dbReference>
<dbReference type="InterPro" id="IPR000687">
    <property type="entry name" value="RIO_kinase"/>
</dbReference>
<evidence type="ECO:0000256" key="9">
    <source>
        <dbReference type="ARBA" id="ARBA00022679"/>
    </source>
</evidence>
<evidence type="ECO:0000256" key="6">
    <source>
        <dbReference type="ARBA" id="ARBA00022517"/>
    </source>
</evidence>
<dbReference type="GO" id="GO:0005524">
    <property type="term" value="F:ATP binding"/>
    <property type="evidence" value="ECO:0007669"/>
    <property type="project" value="UniProtKB-KW"/>
</dbReference>
<evidence type="ECO:0000256" key="12">
    <source>
        <dbReference type="ARBA" id="ARBA00022777"/>
    </source>
</evidence>
<evidence type="ECO:0000256" key="5">
    <source>
        <dbReference type="ARBA" id="ARBA00022490"/>
    </source>
</evidence>
<dbReference type="SMART" id="SM00090">
    <property type="entry name" value="RIO"/>
    <property type="match status" value="1"/>
</dbReference>
<dbReference type="InterPro" id="IPR030484">
    <property type="entry name" value="Rio2"/>
</dbReference>
<dbReference type="SUPFAM" id="SSF56112">
    <property type="entry name" value="Protein kinase-like (PK-like)"/>
    <property type="match status" value="1"/>
</dbReference>
<dbReference type="FunFam" id="1.10.10.10:FF:000053">
    <property type="entry name" value="Serine/threonine-protein kinase RIO2"/>
    <property type="match status" value="1"/>
</dbReference>
<keyword evidence="24" id="KW-1185">Reference proteome</keyword>
<dbReference type="Pfam" id="PF01163">
    <property type="entry name" value="RIO1"/>
    <property type="match status" value="1"/>
</dbReference>
<evidence type="ECO:0000256" key="20">
    <source>
        <dbReference type="ARBA" id="ARBA00076005"/>
    </source>
</evidence>
<comment type="catalytic activity">
    <reaction evidence="16">
        <text>L-seryl-[protein] + ATP = O-phospho-L-seryl-[protein] + ADP + H(+)</text>
        <dbReference type="Rhea" id="RHEA:17989"/>
        <dbReference type="Rhea" id="RHEA-COMP:9863"/>
        <dbReference type="Rhea" id="RHEA-COMP:11604"/>
        <dbReference type="ChEBI" id="CHEBI:15378"/>
        <dbReference type="ChEBI" id="CHEBI:29999"/>
        <dbReference type="ChEBI" id="CHEBI:30616"/>
        <dbReference type="ChEBI" id="CHEBI:83421"/>
        <dbReference type="ChEBI" id="CHEBI:456216"/>
        <dbReference type="EC" id="2.7.11.1"/>
    </reaction>
</comment>
<dbReference type="FunCoup" id="B3S573">
    <property type="interactions" value="2466"/>
</dbReference>
<dbReference type="GO" id="GO:0030688">
    <property type="term" value="C:preribosome, small subunit precursor"/>
    <property type="evidence" value="ECO:0000318"/>
    <property type="project" value="GO_Central"/>
</dbReference>
<dbReference type="InterPro" id="IPR011009">
    <property type="entry name" value="Kinase-like_dom_sf"/>
</dbReference>
<evidence type="ECO:0000313" key="24">
    <source>
        <dbReference type="Proteomes" id="UP000009022"/>
    </source>
</evidence>
<evidence type="ECO:0000256" key="3">
    <source>
        <dbReference type="ARBA" id="ARBA00009196"/>
    </source>
</evidence>
<keyword evidence="7" id="KW-0723">Serine/threonine-protein kinase</keyword>
<gene>
    <name evidence="23" type="ORF">TRIADDRAFT_29316</name>
</gene>
<dbReference type="Gene3D" id="1.10.10.10">
    <property type="entry name" value="Winged helix-like DNA-binding domain superfamily/Winged helix DNA-binding domain"/>
    <property type="match status" value="1"/>
</dbReference>
<evidence type="ECO:0000256" key="7">
    <source>
        <dbReference type="ARBA" id="ARBA00022527"/>
    </source>
</evidence>
<dbReference type="GO" id="GO:0046872">
    <property type="term" value="F:metal ion binding"/>
    <property type="evidence" value="ECO:0007669"/>
    <property type="project" value="UniProtKB-KW"/>
</dbReference>
<keyword evidence="8" id="KW-0597">Phosphoprotein</keyword>
<dbReference type="GO" id="GO:0004672">
    <property type="term" value="F:protein kinase activity"/>
    <property type="evidence" value="ECO:0000318"/>
    <property type="project" value="GO_Central"/>
</dbReference>
<comment type="subunit">
    <text evidence="17">Associated with late 40S pre-ribosomal particles. Interacts with PLK1 (via its N-terminus).</text>
</comment>
<dbReference type="PANTHER" id="PTHR45852:SF1">
    <property type="entry name" value="SERINE_THREONINE-PROTEIN KINASE RIO2"/>
    <property type="match status" value="1"/>
</dbReference>
<dbReference type="eggNOG" id="KOG2268">
    <property type="taxonomic scope" value="Eukaryota"/>
</dbReference>
<dbReference type="CTD" id="6756454"/>
<keyword evidence="10" id="KW-0479">Metal-binding</keyword>
<dbReference type="GO" id="GO:0005634">
    <property type="term" value="C:nucleus"/>
    <property type="evidence" value="ECO:0000318"/>
    <property type="project" value="GO_Central"/>
</dbReference>
<feature type="transmembrane region" description="Helical" evidence="21">
    <location>
        <begin position="317"/>
        <end position="343"/>
    </location>
</feature>
<dbReference type="FunFam" id="3.30.200.20:FF:000052">
    <property type="entry name" value="Serine/threonine-protein kinase RIO2"/>
    <property type="match status" value="1"/>
</dbReference>
<evidence type="ECO:0000256" key="17">
    <source>
        <dbReference type="ARBA" id="ARBA00064676"/>
    </source>
</evidence>
<evidence type="ECO:0000256" key="21">
    <source>
        <dbReference type="SAM" id="Phobius"/>
    </source>
</evidence>
<keyword evidence="21" id="KW-0812">Transmembrane</keyword>
<dbReference type="STRING" id="10228.B3S573"/>